<gene>
    <name evidence="10" type="ORF">HCN44_007573</name>
</gene>
<evidence type="ECO:0000256" key="6">
    <source>
        <dbReference type="ARBA" id="ARBA00022989"/>
    </source>
</evidence>
<dbReference type="AlphaFoldDB" id="A0A835CKT1"/>
<comment type="caution">
    <text evidence="10">The sequence shown here is derived from an EMBL/GenBank/DDBJ whole genome shotgun (WGS) entry which is preliminary data.</text>
</comment>
<dbReference type="PANTHER" id="PTHR17130">
    <property type="entry name" value="MITOCHONDRIAL OUTER MEMBRANE PROTEIN 25"/>
    <property type="match status" value="1"/>
</dbReference>
<reference evidence="10 11" key="1">
    <citation type="submission" date="2020-08" db="EMBL/GenBank/DDBJ databases">
        <title>Aphidius gifuensis genome sequencing and assembly.</title>
        <authorList>
            <person name="Du Z."/>
        </authorList>
    </citation>
    <scope>NUCLEOTIDE SEQUENCE [LARGE SCALE GENOMIC DNA]</scope>
    <source>
        <strain evidence="10">YNYX2018</strain>
        <tissue evidence="10">Adults</tissue>
    </source>
</reference>
<keyword evidence="11" id="KW-1185">Reference proteome</keyword>
<organism evidence="10 11">
    <name type="scientific">Aphidius gifuensis</name>
    <name type="common">Parasitoid wasp</name>
    <dbReference type="NCBI Taxonomy" id="684658"/>
    <lineage>
        <taxon>Eukaryota</taxon>
        <taxon>Metazoa</taxon>
        <taxon>Ecdysozoa</taxon>
        <taxon>Arthropoda</taxon>
        <taxon>Hexapoda</taxon>
        <taxon>Insecta</taxon>
        <taxon>Pterygota</taxon>
        <taxon>Neoptera</taxon>
        <taxon>Endopterygota</taxon>
        <taxon>Hymenoptera</taxon>
        <taxon>Apocrita</taxon>
        <taxon>Ichneumonoidea</taxon>
        <taxon>Braconidae</taxon>
        <taxon>Aphidiinae</taxon>
        <taxon>Aphidius</taxon>
    </lineage>
</organism>
<feature type="transmembrane region" description="Helical" evidence="9">
    <location>
        <begin position="20"/>
        <end position="38"/>
    </location>
</feature>
<keyword evidence="4 9" id="KW-0812">Transmembrane</keyword>
<comment type="subcellular location">
    <subcellularLocation>
        <location evidence="1">Mitochondrion inner membrane</location>
        <topology evidence="1">Single-pass membrane protein</topology>
    </subcellularLocation>
</comment>
<dbReference type="Pfam" id="PF14138">
    <property type="entry name" value="COX16"/>
    <property type="match status" value="1"/>
</dbReference>
<dbReference type="InterPro" id="IPR020164">
    <property type="entry name" value="Cyt_c_Oxase_assmbl_COX16"/>
</dbReference>
<name>A0A835CKT1_APHGI</name>
<sequence>MTLNPTNVRKNIENFFKKKSVKYFIPFVLFVVGGSIGLREFTSLRYQYRNTLSFNDKLKHSGVEINKPEDVSLEKVYDKVKEIDTTNWENVRITRPWKE</sequence>
<keyword evidence="6 9" id="KW-1133">Transmembrane helix</keyword>
<protein>
    <recommendedName>
        <fullName evidence="3">Cytochrome c oxidase assembly protein COX16 homolog, mitochondrial</fullName>
    </recommendedName>
</protein>
<evidence type="ECO:0000256" key="7">
    <source>
        <dbReference type="ARBA" id="ARBA00023128"/>
    </source>
</evidence>
<dbReference type="GO" id="GO:0033617">
    <property type="term" value="P:mitochondrial respiratory chain complex IV assembly"/>
    <property type="evidence" value="ECO:0007669"/>
    <property type="project" value="TreeGrafter"/>
</dbReference>
<evidence type="ECO:0000256" key="1">
    <source>
        <dbReference type="ARBA" id="ARBA00004434"/>
    </source>
</evidence>
<keyword evidence="5" id="KW-0999">Mitochondrion inner membrane</keyword>
<accession>A0A835CKT1</accession>
<dbReference type="PANTHER" id="PTHR17130:SF14">
    <property type="entry name" value="CYTOCHROME C OXIDASE ASSEMBLY PROTEIN COX16 HOMOLOG, MITOCHONDRIAL"/>
    <property type="match status" value="1"/>
</dbReference>
<keyword evidence="8 9" id="KW-0472">Membrane</keyword>
<comment type="similarity">
    <text evidence="2">Belongs to the COX16 family.</text>
</comment>
<evidence type="ECO:0000313" key="10">
    <source>
        <dbReference type="EMBL" id="KAF7988079.1"/>
    </source>
</evidence>
<evidence type="ECO:0000313" key="11">
    <source>
        <dbReference type="Proteomes" id="UP000639338"/>
    </source>
</evidence>
<dbReference type="Proteomes" id="UP000639338">
    <property type="component" value="Unassembled WGS sequence"/>
</dbReference>
<evidence type="ECO:0000256" key="5">
    <source>
        <dbReference type="ARBA" id="ARBA00022792"/>
    </source>
</evidence>
<dbReference type="EMBL" id="JACMRX010000006">
    <property type="protein sequence ID" value="KAF7988079.1"/>
    <property type="molecule type" value="Genomic_DNA"/>
</dbReference>
<keyword evidence="7" id="KW-0496">Mitochondrion</keyword>
<evidence type="ECO:0000256" key="8">
    <source>
        <dbReference type="ARBA" id="ARBA00023136"/>
    </source>
</evidence>
<dbReference type="GO" id="GO:0005743">
    <property type="term" value="C:mitochondrial inner membrane"/>
    <property type="evidence" value="ECO:0007669"/>
    <property type="project" value="UniProtKB-SubCell"/>
</dbReference>
<proteinExistence type="inferred from homology"/>
<evidence type="ECO:0000256" key="4">
    <source>
        <dbReference type="ARBA" id="ARBA00022692"/>
    </source>
</evidence>
<evidence type="ECO:0000256" key="9">
    <source>
        <dbReference type="SAM" id="Phobius"/>
    </source>
</evidence>
<dbReference type="OrthoDB" id="5516033at2759"/>
<evidence type="ECO:0000256" key="3">
    <source>
        <dbReference type="ARBA" id="ARBA00021814"/>
    </source>
</evidence>
<evidence type="ECO:0000256" key="2">
    <source>
        <dbReference type="ARBA" id="ARBA00008370"/>
    </source>
</evidence>